<evidence type="ECO:0000313" key="3">
    <source>
        <dbReference type="Proteomes" id="UP000750502"/>
    </source>
</evidence>
<feature type="domain" description="Heterokaryon incompatibility" evidence="1">
    <location>
        <begin position="148"/>
        <end position="293"/>
    </location>
</feature>
<dbReference type="PANTHER" id="PTHR24148">
    <property type="entry name" value="ANKYRIN REPEAT DOMAIN-CONTAINING PROTEIN 39 HOMOLOG-RELATED"/>
    <property type="match status" value="1"/>
</dbReference>
<dbReference type="Proteomes" id="UP000750502">
    <property type="component" value="Unassembled WGS sequence"/>
</dbReference>
<dbReference type="AlphaFoldDB" id="A0A9P7HFG8"/>
<dbReference type="PANTHER" id="PTHR24148:SF73">
    <property type="entry name" value="HET DOMAIN PROTEIN (AFU_ORTHOLOGUE AFUA_8G01020)"/>
    <property type="match status" value="1"/>
</dbReference>
<keyword evidence="3" id="KW-1185">Reference proteome</keyword>
<evidence type="ECO:0000313" key="2">
    <source>
        <dbReference type="EMBL" id="KAG5759838.1"/>
    </source>
</evidence>
<proteinExistence type="predicted"/>
<name>A0A9P7HFG8_9HYPO</name>
<organism evidence="2 3">
    <name type="scientific">Fusarium xylarioides</name>
    <dbReference type="NCBI Taxonomy" id="221167"/>
    <lineage>
        <taxon>Eukaryota</taxon>
        <taxon>Fungi</taxon>
        <taxon>Dikarya</taxon>
        <taxon>Ascomycota</taxon>
        <taxon>Pezizomycotina</taxon>
        <taxon>Sordariomycetes</taxon>
        <taxon>Hypocreomycetidae</taxon>
        <taxon>Hypocreales</taxon>
        <taxon>Nectriaceae</taxon>
        <taxon>Fusarium</taxon>
        <taxon>Fusarium fujikuroi species complex</taxon>
    </lineage>
</organism>
<reference evidence="2" key="2">
    <citation type="submission" date="2020-10" db="EMBL/GenBank/DDBJ databases">
        <authorList>
            <person name="Peck L.D."/>
            <person name="Nowell R.W."/>
            <person name="Flood J."/>
            <person name="Ryan M.J."/>
            <person name="Barraclough T.G."/>
        </authorList>
    </citation>
    <scope>NUCLEOTIDE SEQUENCE</scope>
    <source>
        <strain evidence="2">IMI 127659i</strain>
    </source>
</reference>
<dbReference type="Pfam" id="PF06985">
    <property type="entry name" value="HET"/>
    <property type="match status" value="1"/>
</dbReference>
<protein>
    <recommendedName>
        <fullName evidence="1">Heterokaryon incompatibility domain-containing protein</fullName>
    </recommendedName>
</protein>
<gene>
    <name evidence="2" type="ORF">H9Q72_012030</name>
</gene>
<dbReference type="OrthoDB" id="2157530at2759"/>
<accession>A0A9P7HFG8</accession>
<dbReference type="InterPro" id="IPR010730">
    <property type="entry name" value="HET"/>
</dbReference>
<reference evidence="2" key="1">
    <citation type="journal article" date="2020" name="bioRxiv">
        <title>Historical genomics reveals the evolutionary mechanisms behind multiple outbreaks of the host-specific coffee wilt pathogen Fusarium xylarioides.</title>
        <authorList>
            <person name="Peck D."/>
            <person name="Nowell R.W."/>
            <person name="Flood J."/>
            <person name="Ryan M.J."/>
            <person name="Barraclough T.G."/>
        </authorList>
    </citation>
    <scope>NUCLEOTIDE SEQUENCE</scope>
    <source>
        <strain evidence="2">IMI 127659i</strain>
    </source>
</reference>
<evidence type="ECO:0000259" key="1">
    <source>
        <dbReference type="Pfam" id="PF06985"/>
    </source>
</evidence>
<dbReference type="InterPro" id="IPR052895">
    <property type="entry name" value="HetReg/Transcr_Mod"/>
</dbReference>
<comment type="caution">
    <text evidence="2">The sequence shown here is derived from an EMBL/GenBank/DDBJ whole genome shotgun (WGS) entry which is preliminary data.</text>
</comment>
<dbReference type="EMBL" id="JADFTT010000607">
    <property type="protein sequence ID" value="KAG5759838.1"/>
    <property type="molecule type" value="Genomic_DNA"/>
</dbReference>
<sequence>MDQQEYSCKKHDFLVLSASEAFMRTCLSCGLVEDFQLSQQKQQADPWEGWLRAEIQPLSWPHCVQYSETNETTPMQTARADRDVFSYRPNVQTSFKNEAQREKNPYVYSDLPKGSCIRLLELSPGNRLEILSGRLIEVWWEKETCPPYSALSYTWADENGNTSPSNLIFLGKGQKVLRITRNCDRALRSLRHKNKSKLLWVDSICINQSSPSERSHQVGLMKAIYSKAITVHSYVGETVCGDDSTGTEAMTMLNDIQVNGISGILSPGNTSNMSILNKFFARSYFARLWIVQELLLAQSITIHCGEISLTVTNESISKLYEQGVKVPSWVRFAGKARSNTEPAPLDLRDLLASTSICRVTDLRDKIFGLLGLISDAQASELNPDYELMVREVYIGVAAYLMQKSHCCDLIQHANPYWIKNWFEQHHTPWKNVYGIPSWVPLWDTDVSLQAPQVISRHLQQLEIDSRRLINEEILADCCTIRLIDGWPHGKDSECNGALKCCKVVDSKSGFLATRIEMVLRLTSPFNPVLDGLWELDELEVGQYSTGFWNLRDGAKLAIRSSAWALKCAVANRDVHLIRVEGCTALFLAHQTSGSRKYRLLGSCIAAIVRQTRESSPAETLKSDDLHHSLQFKPLTVEMIHFIAEWRIQVLELARSDPQDRDYISSIEDQMGHYGSGDKPEASHPSWRGWIPFLTSETMELLEDDSELQNQLPNLVDFWHMAHLLHMAVRDWTKGILQVSYYSRNMWWTQLRDVETALKDLVEKSHKVVLTFETITGSRSILLSLHPLRLLLDIIENREVMWTGDELLGYSHGLEGLVKDYKRLLLALDEDQALLDQAFPLDLRNKHPEYSKIKETIGWKPVLAGLIRGNTEAKDAIFI</sequence>